<dbReference type="EMBL" id="GL945431">
    <property type="protein sequence ID" value="EGO27065.1"/>
    <property type="molecule type" value="Genomic_DNA"/>
</dbReference>
<feature type="compositionally biased region" description="Polar residues" evidence="1">
    <location>
        <begin position="161"/>
        <end position="171"/>
    </location>
</feature>
<protein>
    <submittedName>
        <fullName evidence="2">Uncharacterized protein</fullName>
    </submittedName>
</protein>
<evidence type="ECO:0000256" key="1">
    <source>
        <dbReference type="SAM" id="MobiDB-lite"/>
    </source>
</evidence>
<sequence length="285" mass="32552">MEIKIRVANLNRCRLKKFPHRELVKHRLVRPTQTYMRRAERKLRPTVAFGSLKRQGEDERNPERVNVESKALREMYRELKEMKNRYIAGSVGTEEPVEGDDADWQAALYMGERLDVPEGPVILTRDAFERRQESQKEALVRYSRAPRGILKRPREEDGEQTAKSPSPSTLTEFGDDFEEPDIELTTLEQYRRLGIPPPRKKVRADGSSTSSDVTWLLQRVSNVTPRPLQKGDSPGLSSKDRAVSATCGDVMSPSRLQLGDGLDFTPPSLRALSFWRSTLMGMVNR</sequence>
<dbReference type="HOGENOM" id="CLU_085151_0_0_1"/>
<dbReference type="AlphaFoldDB" id="F8NNM3"/>
<feature type="region of interest" description="Disordered" evidence="1">
    <location>
        <begin position="133"/>
        <end position="208"/>
    </location>
</feature>
<evidence type="ECO:0000313" key="2">
    <source>
        <dbReference type="EMBL" id="EGO27065.1"/>
    </source>
</evidence>
<dbReference type="OrthoDB" id="2687876at2759"/>
<dbReference type="KEGG" id="sla:SERLADRAFT_459864"/>
<organism>
    <name type="scientific">Serpula lacrymans var. lacrymans (strain S7.9)</name>
    <name type="common">Dry rot fungus</name>
    <dbReference type="NCBI Taxonomy" id="578457"/>
    <lineage>
        <taxon>Eukaryota</taxon>
        <taxon>Fungi</taxon>
        <taxon>Dikarya</taxon>
        <taxon>Basidiomycota</taxon>
        <taxon>Agaricomycotina</taxon>
        <taxon>Agaricomycetes</taxon>
        <taxon>Agaricomycetidae</taxon>
        <taxon>Boletales</taxon>
        <taxon>Coniophorineae</taxon>
        <taxon>Serpulaceae</taxon>
        <taxon>Serpula</taxon>
    </lineage>
</organism>
<gene>
    <name evidence="2" type="ORF">SERLADRAFT_459864</name>
</gene>
<dbReference type="RefSeq" id="XP_007315156.1">
    <property type="nucleotide sequence ID" value="XM_007315094.1"/>
</dbReference>
<name>F8NNM3_SERL9</name>
<dbReference type="Proteomes" id="UP000008064">
    <property type="component" value="Unassembled WGS sequence"/>
</dbReference>
<dbReference type="GeneID" id="18817988"/>
<feature type="compositionally biased region" description="Acidic residues" evidence="1">
    <location>
        <begin position="173"/>
        <end position="182"/>
    </location>
</feature>
<accession>F8NNM3</accession>
<proteinExistence type="predicted"/>
<reference evidence="2" key="1">
    <citation type="submission" date="2011-04" db="EMBL/GenBank/DDBJ databases">
        <title>Evolution of plant cell wall degrading machinery underlies the functional diversity of forest fungi.</title>
        <authorList>
            <consortium name="US DOE Joint Genome Institute (JGI-PGF)"/>
            <person name="Eastwood D.C."/>
            <person name="Floudas D."/>
            <person name="Binder M."/>
            <person name="Majcherczyk A."/>
            <person name="Schneider P."/>
            <person name="Aerts A."/>
            <person name="Asiegbu F.O."/>
            <person name="Baker S.E."/>
            <person name="Barry K."/>
            <person name="Bendiksby M."/>
            <person name="Blumentritt M."/>
            <person name="Coutinho P.M."/>
            <person name="Cullen D."/>
            <person name="Cullen D."/>
            <person name="Gathman A."/>
            <person name="Goodell B."/>
            <person name="Henrissat B."/>
            <person name="Ihrmark K."/>
            <person name="Kauserud H."/>
            <person name="Kohler A."/>
            <person name="LaButti K."/>
            <person name="Lapidus A."/>
            <person name="Lavin J.L."/>
            <person name="Lee Y.-H."/>
            <person name="Lindquist E."/>
            <person name="Lilly W."/>
            <person name="Lucas S."/>
            <person name="Morin E."/>
            <person name="Murat C."/>
            <person name="Oguiza J.A."/>
            <person name="Park J."/>
            <person name="Pisabarro A.G."/>
            <person name="Riley R."/>
            <person name="Rosling A."/>
            <person name="Salamov A."/>
            <person name="Schmidt O."/>
            <person name="Schmutz J."/>
            <person name="Skrede I."/>
            <person name="Stenlid J."/>
            <person name="Wiebenga A."/>
            <person name="Xie X."/>
            <person name="Kues U."/>
            <person name="Hibbett D.S."/>
            <person name="Hoffmeister D."/>
            <person name="Hogberg N."/>
            <person name="Martin F."/>
            <person name="Grigoriev I.V."/>
            <person name="Watkinson S.C."/>
        </authorList>
    </citation>
    <scope>NUCLEOTIDE SEQUENCE</scope>
    <source>
        <strain evidence="2">S7.9</strain>
    </source>
</reference>